<comment type="caution">
    <text evidence="3">The sequence shown here is derived from an EMBL/GenBank/DDBJ whole genome shotgun (WGS) entry which is preliminary data.</text>
</comment>
<dbReference type="Pfam" id="PF18802">
    <property type="entry name" value="CxC1"/>
    <property type="match status" value="1"/>
</dbReference>
<dbReference type="AlphaFoldDB" id="A0AAD5YCM9"/>
<keyword evidence="4" id="KW-1185">Reference proteome</keyword>
<feature type="compositionally biased region" description="Basic and acidic residues" evidence="1">
    <location>
        <begin position="418"/>
        <end position="430"/>
    </location>
</feature>
<dbReference type="PANTHER" id="PTHR33096">
    <property type="entry name" value="CXC2 DOMAIN-CONTAINING PROTEIN"/>
    <property type="match status" value="1"/>
</dbReference>
<organism evidence="3 4">
    <name type="scientific">Meripilus lineatus</name>
    <dbReference type="NCBI Taxonomy" id="2056292"/>
    <lineage>
        <taxon>Eukaryota</taxon>
        <taxon>Fungi</taxon>
        <taxon>Dikarya</taxon>
        <taxon>Basidiomycota</taxon>
        <taxon>Agaricomycotina</taxon>
        <taxon>Agaricomycetes</taxon>
        <taxon>Polyporales</taxon>
        <taxon>Meripilaceae</taxon>
        <taxon>Meripilus</taxon>
    </lineage>
</organism>
<protein>
    <recommendedName>
        <fullName evidence="2">CxC1-like cysteine cluster associated with KDZ transposases domain-containing protein</fullName>
    </recommendedName>
</protein>
<dbReference type="InterPro" id="IPR040521">
    <property type="entry name" value="KDZ"/>
</dbReference>
<feature type="compositionally biased region" description="Low complexity" evidence="1">
    <location>
        <begin position="304"/>
        <end position="316"/>
    </location>
</feature>
<feature type="region of interest" description="Disordered" evidence="1">
    <location>
        <begin position="258"/>
        <end position="327"/>
    </location>
</feature>
<evidence type="ECO:0000259" key="2">
    <source>
        <dbReference type="Pfam" id="PF18802"/>
    </source>
</evidence>
<evidence type="ECO:0000313" key="3">
    <source>
        <dbReference type="EMBL" id="KAJ3474859.1"/>
    </source>
</evidence>
<feature type="domain" description="CxC1-like cysteine cluster associated with KDZ transposases" evidence="2">
    <location>
        <begin position="127"/>
        <end position="219"/>
    </location>
</feature>
<reference evidence="3" key="1">
    <citation type="submission" date="2022-07" db="EMBL/GenBank/DDBJ databases">
        <title>Genome Sequence of Physisporinus lineatus.</title>
        <authorList>
            <person name="Buettner E."/>
        </authorList>
    </citation>
    <scope>NUCLEOTIDE SEQUENCE</scope>
    <source>
        <strain evidence="3">VT162</strain>
    </source>
</reference>
<sequence length="1049" mass="120405">MSARCPRFSPSKALRKANQTIPSGVPQHRTLLSLPVKKSYTQIRRPHAQTPSNPSGREDDPFIADDNQDINEFTNNLYHYIGDDLPSRNVQKRQRQWQQWQLYTIPSLLEHYLELMRKTNSLRDKTHAPETIECSCGSSRMLKVLCVSFERITQLELKVCPCAPAATQLMKRALFPCAPLYPTLAVDLNVLDFVKKLFLRVSPNLSGWCEALEDFLDNRGYRLRAKEGIRRRFSNALRWYTVLVARAEQLVLQKIQAQKPSEYRDDDNTPPPMALDPPDVRLSPLSAPDSSPVQLSTPPDPPDVRSSSDPAPVSSAQVQSTGIRPPTGSQVLACPSLYLQRRCHLCFGGLCHRPSGNKNEPDIILECDGNFTQKRRKGQTEHDSWPWSHPDTVFLSEDKIQEMEKYVEERRHAKKGSRRTDRPDATEDRCEEGLNVPNSVLDGCQESFTAADEKREKASTQYFKDTGLMAMLCRHDRVLFLANMTSAGEKQHYVLALIKELFAHLPKEVIVGILYDIGCFVHRSCLKYNILPDILPRITFGLSVLHAYGHQWPCQLVYHPRKRVGFGLSDGEGCERFWSRLKKLIPSLRVSGHHQRILVLDEQVKFLDERSLHSSATWLLRRWNRCEDLFREVDEGLKEIDHTVDVLRAEWNAQIIAQTKPAPKRSQKDGEKAVEDILALQTVIESYRSEEAELQASLLDRDIPITDTQEKLSAIRDIRMETESRVKILRSRLGVDERLNLLRLRKDNYLRLRMNAQSLRARIVQRLRERKFELEHLHQSFRNVLNDKKLANHIRSATKRRDPTIQKLTKTYNTLVSEIETLIRRGGAPLGARAPRTIDREGLFSMDVDNPIWEGDGLDDISTALWHCNEDVRRGIRLLLQRDRCIEEKKQLQKERSAIQEWFIEEWRSTTMALEASRDDPPLQYQILKHATRLRRLCVHWRGQVACIPSDRPLGDDWGISEVEFAQEVAAGSTNVFDIPDEAEDDMDEDDSALEDEEEGAALIEELETHGSMINADRSPLRRLQASSRNDSASSSPELNLSPRKRSRK</sequence>
<dbReference type="InterPro" id="IPR041320">
    <property type="entry name" value="CxC1"/>
</dbReference>
<name>A0AAD5YCM9_9APHY</name>
<feature type="region of interest" description="Disordered" evidence="1">
    <location>
        <begin position="1008"/>
        <end position="1049"/>
    </location>
</feature>
<feature type="region of interest" description="Disordered" evidence="1">
    <location>
        <begin position="980"/>
        <end position="999"/>
    </location>
</feature>
<feature type="compositionally biased region" description="Polar residues" evidence="1">
    <location>
        <begin position="317"/>
        <end position="327"/>
    </location>
</feature>
<dbReference type="PANTHER" id="PTHR33096:SF1">
    <property type="entry name" value="CXC1-LIKE CYSTEINE CLUSTER ASSOCIATED WITH KDZ TRANSPOSASES DOMAIN-CONTAINING PROTEIN"/>
    <property type="match status" value="1"/>
</dbReference>
<dbReference type="Pfam" id="PF18758">
    <property type="entry name" value="KDZ"/>
    <property type="match status" value="1"/>
</dbReference>
<dbReference type="EMBL" id="JANAWD010000967">
    <property type="protein sequence ID" value="KAJ3474859.1"/>
    <property type="molecule type" value="Genomic_DNA"/>
</dbReference>
<evidence type="ECO:0000256" key="1">
    <source>
        <dbReference type="SAM" id="MobiDB-lite"/>
    </source>
</evidence>
<feature type="region of interest" description="Disordered" evidence="1">
    <location>
        <begin position="1"/>
        <end position="64"/>
    </location>
</feature>
<gene>
    <name evidence="3" type="ORF">NLI96_g12215</name>
</gene>
<accession>A0AAD5YCM9</accession>
<dbReference type="Proteomes" id="UP001212997">
    <property type="component" value="Unassembled WGS sequence"/>
</dbReference>
<feature type="region of interest" description="Disordered" evidence="1">
    <location>
        <begin position="408"/>
        <end position="430"/>
    </location>
</feature>
<proteinExistence type="predicted"/>
<evidence type="ECO:0000313" key="4">
    <source>
        <dbReference type="Proteomes" id="UP001212997"/>
    </source>
</evidence>
<feature type="compositionally biased region" description="Low complexity" evidence="1">
    <location>
        <begin position="1027"/>
        <end position="1036"/>
    </location>
</feature>